<keyword evidence="3 6" id="KW-1133">Transmembrane helix</keyword>
<dbReference type="EMBL" id="WHNW01000001">
    <property type="protein sequence ID" value="MPV85195.1"/>
    <property type="molecule type" value="Genomic_DNA"/>
</dbReference>
<accession>A0A6N7EU99</accession>
<feature type="transmembrane region" description="Helical" evidence="6">
    <location>
        <begin position="31"/>
        <end position="55"/>
    </location>
</feature>
<evidence type="ECO:0000313" key="8">
    <source>
        <dbReference type="Proteomes" id="UP000471298"/>
    </source>
</evidence>
<dbReference type="PROSITE" id="PS01005">
    <property type="entry name" value="FORMATE_NITRITE_TP_1"/>
    <property type="match status" value="1"/>
</dbReference>
<evidence type="ECO:0000256" key="6">
    <source>
        <dbReference type="SAM" id="Phobius"/>
    </source>
</evidence>
<dbReference type="InterPro" id="IPR023271">
    <property type="entry name" value="Aquaporin-like"/>
</dbReference>
<organism evidence="7 8">
    <name type="scientific">Ostreibacterium oceani</name>
    <dbReference type="NCBI Taxonomy" id="2654998"/>
    <lineage>
        <taxon>Bacteria</taxon>
        <taxon>Pseudomonadati</taxon>
        <taxon>Pseudomonadota</taxon>
        <taxon>Gammaproteobacteria</taxon>
        <taxon>Cardiobacteriales</taxon>
        <taxon>Ostreibacteriaceae</taxon>
        <taxon>Ostreibacterium</taxon>
    </lineage>
</organism>
<gene>
    <name evidence="7" type="ORF">GCU85_00410</name>
</gene>
<evidence type="ECO:0000256" key="1">
    <source>
        <dbReference type="ARBA" id="ARBA00004141"/>
    </source>
</evidence>
<feature type="transmembrane region" description="Helical" evidence="6">
    <location>
        <begin position="110"/>
        <end position="134"/>
    </location>
</feature>
<dbReference type="PANTHER" id="PTHR30520:SF6">
    <property type="entry name" value="FORMATE_NITRATE FAMILY TRANSPORTER (EUROFUNG)"/>
    <property type="match status" value="1"/>
</dbReference>
<comment type="similarity">
    <text evidence="5">Belongs to the FNT transporter (TC 1.A.16) family.</text>
</comment>
<proteinExistence type="inferred from homology"/>
<sequence length="270" mass="28742">MKSVFDFNAYSPQEIAARVESIGVTKANLAWLPLFMLALLAGAFIGLGAMSFVLVKADASLSFAVTQWFGGLVFSLGLILVVIAGAELFTGNNLLVMAWADKKITTAQLLRNWGIVFLGNGIGALGLALLLLFAEQGNANGGAVAKTYIDIAQAKINLSMSSAFFKGILCNVLVCMAIWMAMAGRSVIDKIAAIVLPIAAFVAAGFEHSIANLFFIPMAMLLQRFTGQSEPLIGLNDMLQNLIPVTAGNIVGGGFFVAFVYYVIYLRATR</sequence>
<dbReference type="InterPro" id="IPR000292">
    <property type="entry name" value="For/NO2_transpt"/>
</dbReference>
<protein>
    <submittedName>
        <fullName evidence="7">Formate transporter FocA</fullName>
    </submittedName>
</protein>
<feature type="transmembrane region" description="Helical" evidence="6">
    <location>
        <begin position="163"/>
        <end position="182"/>
    </location>
</feature>
<comment type="caution">
    <text evidence="7">The sequence shown here is derived from an EMBL/GenBank/DDBJ whole genome shotgun (WGS) entry which is preliminary data.</text>
</comment>
<dbReference type="AlphaFoldDB" id="A0A6N7EU99"/>
<keyword evidence="8" id="KW-1185">Reference proteome</keyword>
<dbReference type="GO" id="GO:0015499">
    <property type="term" value="F:formate transmembrane transporter activity"/>
    <property type="evidence" value="ECO:0007669"/>
    <property type="project" value="TreeGrafter"/>
</dbReference>
<dbReference type="InterPro" id="IPR024002">
    <property type="entry name" value="For/NO2_transpt_CS"/>
</dbReference>
<keyword evidence="4 6" id="KW-0472">Membrane</keyword>
<dbReference type="GO" id="GO:0005886">
    <property type="term" value="C:plasma membrane"/>
    <property type="evidence" value="ECO:0007669"/>
    <property type="project" value="TreeGrafter"/>
</dbReference>
<dbReference type="FunCoup" id="A0A6N7EU99">
    <property type="interactions" value="101"/>
</dbReference>
<evidence type="ECO:0000256" key="3">
    <source>
        <dbReference type="ARBA" id="ARBA00022989"/>
    </source>
</evidence>
<feature type="transmembrane region" description="Helical" evidence="6">
    <location>
        <begin position="242"/>
        <end position="264"/>
    </location>
</feature>
<dbReference type="PANTHER" id="PTHR30520">
    <property type="entry name" value="FORMATE TRANSPORTER-RELATED"/>
    <property type="match status" value="1"/>
</dbReference>
<dbReference type="Pfam" id="PF01226">
    <property type="entry name" value="Form_Nir_trans"/>
    <property type="match status" value="1"/>
</dbReference>
<dbReference type="Gene3D" id="1.20.1080.10">
    <property type="entry name" value="Glycerol uptake facilitator protein"/>
    <property type="match status" value="1"/>
</dbReference>
<comment type="subcellular location">
    <subcellularLocation>
        <location evidence="1">Membrane</location>
        <topology evidence="1">Multi-pass membrane protein</topology>
    </subcellularLocation>
</comment>
<dbReference type="RefSeq" id="WP_152808208.1">
    <property type="nucleotide sequence ID" value="NZ_WHNW01000001.1"/>
</dbReference>
<dbReference type="Proteomes" id="UP000471298">
    <property type="component" value="Unassembled WGS sequence"/>
</dbReference>
<evidence type="ECO:0000256" key="4">
    <source>
        <dbReference type="ARBA" id="ARBA00023136"/>
    </source>
</evidence>
<feature type="transmembrane region" description="Helical" evidence="6">
    <location>
        <begin position="194"/>
        <end position="222"/>
    </location>
</feature>
<feature type="transmembrane region" description="Helical" evidence="6">
    <location>
        <begin position="67"/>
        <end position="89"/>
    </location>
</feature>
<evidence type="ECO:0000256" key="5">
    <source>
        <dbReference type="ARBA" id="ARBA00049660"/>
    </source>
</evidence>
<evidence type="ECO:0000256" key="2">
    <source>
        <dbReference type="ARBA" id="ARBA00022692"/>
    </source>
</evidence>
<keyword evidence="2 6" id="KW-0812">Transmembrane</keyword>
<name>A0A6N7EU99_9GAMM</name>
<dbReference type="InParanoid" id="A0A6N7EU99"/>
<evidence type="ECO:0000313" key="7">
    <source>
        <dbReference type="EMBL" id="MPV85195.1"/>
    </source>
</evidence>
<reference evidence="7 8" key="1">
    <citation type="submission" date="2019-10" db="EMBL/GenBank/DDBJ databases">
        <title>Cardiobacteriales fam. a chemoheterotrophic member of the order Cardiobacteriales, and proposal of Cardiobacteriales fam. nov.</title>
        <authorList>
            <person name="Wang C."/>
        </authorList>
    </citation>
    <scope>NUCLEOTIDE SEQUENCE [LARGE SCALE GENOMIC DNA]</scope>
    <source>
        <strain evidence="7 8">ML27</strain>
    </source>
</reference>